<organism evidence="3 4">
    <name type="scientific">Gossypium trilobum</name>
    <dbReference type="NCBI Taxonomy" id="34281"/>
    <lineage>
        <taxon>Eukaryota</taxon>
        <taxon>Viridiplantae</taxon>
        <taxon>Streptophyta</taxon>
        <taxon>Embryophyta</taxon>
        <taxon>Tracheophyta</taxon>
        <taxon>Spermatophyta</taxon>
        <taxon>Magnoliopsida</taxon>
        <taxon>eudicotyledons</taxon>
        <taxon>Gunneridae</taxon>
        <taxon>Pentapetalae</taxon>
        <taxon>rosids</taxon>
        <taxon>malvids</taxon>
        <taxon>Malvales</taxon>
        <taxon>Malvaceae</taxon>
        <taxon>Malvoideae</taxon>
        <taxon>Gossypium</taxon>
    </lineage>
</organism>
<dbReference type="PANTHER" id="PTHR46033:SF8">
    <property type="entry name" value="PROTEIN MAINTENANCE OF MERISTEMS-LIKE"/>
    <property type="match status" value="1"/>
</dbReference>
<name>A0A7J9FIM4_9ROSI</name>
<sequence length="282" mass="32084">MPDLSQNLVHLIWLLKLIDFRVAGELSWGSAVLATLYREMCGATRPNKAKIGGCLWNHPVSYVGLPSCLEDIRLLLDQKSEAQFEWTTYEDPAIRAVIPDEYFQNPNAWHVKVALVNYATVEMHQSDRHKIDLRQLHTDWPRLWSYYIQMWEDRYDYKPTQESIIVLELACVSEYMSWFRIHVKPPINEAQTFTRPIISGHSITRPSKSTDTVTRLSSSTDDTHSTAFSDDASPMAGWSSWPGSSLFFVTPSGPSMYRPASHEGSQEGPSGSSSFYQSPSPY</sequence>
<feature type="region of interest" description="Disordered" evidence="1">
    <location>
        <begin position="257"/>
        <end position="282"/>
    </location>
</feature>
<dbReference type="GO" id="GO:0010073">
    <property type="term" value="P:meristem maintenance"/>
    <property type="evidence" value="ECO:0007669"/>
    <property type="project" value="InterPro"/>
</dbReference>
<dbReference type="EMBL" id="JABEZW010217755">
    <property type="protein sequence ID" value="MBA0785097.1"/>
    <property type="molecule type" value="Genomic_DNA"/>
</dbReference>
<protein>
    <recommendedName>
        <fullName evidence="5">Aminotransferase-like plant mobile domain-containing protein</fullName>
    </recommendedName>
</protein>
<dbReference type="AlphaFoldDB" id="A0A7J9FIM4"/>
<feature type="compositionally biased region" description="Low complexity" evidence="1">
    <location>
        <begin position="266"/>
        <end position="282"/>
    </location>
</feature>
<feature type="chain" id="PRO_5029804063" description="Aminotransferase-like plant mobile domain-containing protein" evidence="2">
    <location>
        <begin position="24"/>
        <end position="282"/>
    </location>
</feature>
<feature type="non-terminal residue" evidence="3">
    <location>
        <position position="1"/>
    </location>
</feature>
<proteinExistence type="predicted"/>
<dbReference type="Proteomes" id="UP000593568">
    <property type="component" value="Unassembled WGS sequence"/>
</dbReference>
<accession>A0A7J9FIM4</accession>
<evidence type="ECO:0000256" key="2">
    <source>
        <dbReference type="SAM" id="SignalP"/>
    </source>
</evidence>
<comment type="caution">
    <text evidence="3">The sequence shown here is derived from an EMBL/GenBank/DDBJ whole genome shotgun (WGS) entry which is preliminary data.</text>
</comment>
<evidence type="ECO:0000256" key="1">
    <source>
        <dbReference type="SAM" id="MobiDB-lite"/>
    </source>
</evidence>
<gene>
    <name evidence="3" type="ORF">Gotri_000168</name>
</gene>
<dbReference type="InterPro" id="IPR044824">
    <property type="entry name" value="MAIN-like"/>
</dbReference>
<evidence type="ECO:0008006" key="5">
    <source>
        <dbReference type="Google" id="ProtNLM"/>
    </source>
</evidence>
<reference evidence="3 4" key="1">
    <citation type="journal article" date="2019" name="Genome Biol. Evol.">
        <title>Insights into the evolution of the New World diploid cottons (Gossypium, subgenus Houzingenia) based on genome sequencing.</title>
        <authorList>
            <person name="Grover C.E."/>
            <person name="Arick M.A. 2nd"/>
            <person name="Thrash A."/>
            <person name="Conover J.L."/>
            <person name="Sanders W.S."/>
            <person name="Peterson D.G."/>
            <person name="Frelichowski J.E."/>
            <person name="Scheffler J.A."/>
            <person name="Scheffler B.E."/>
            <person name="Wendel J.F."/>
        </authorList>
    </citation>
    <scope>NUCLEOTIDE SEQUENCE [LARGE SCALE GENOMIC DNA]</scope>
    <source>
        <strain evidence="3">8</strain>
        <tissue evidence="3">Leaf</tissue>
    </source>
</reference>
<dbReference type="PANTHER" id="PTHR46033">
    <property type="entry name" value="PROTEIN MAIN-LIKE 2"/>
    <property type="match status" value="1"/>
</dbReference>
<feature type="compositionally biased region" description="Polar residues" evidence="1">
    <location>
        <begin position="201"/>
        <end position="228"/>
    </location>
</feature>
<feature type="signal peptide" evidence="2">
    <location>
        <begin position="1"/>
        <end position="23"/>
    </location>
</feature>
<feature type="region of interest" description="Disordered" evidence="1">
    <location>
        <begin position="200"/>
        <end position="229"/>
    </location>
</feature>
<evidence type="ECO:0000313" key="4">
    <source>
        <dbReference type="Proteomes" id="UP000593568"/>
    </source>
</evidence>
<evidence type="ECO:0000313" key="3">
    <source>
        <dbReference type="EMBL" id="MBA0785097.1"/>
    </source>
</evidence>
<keyword evidence="2" id="KW-0732">Signal</keyword>
<keyword evidence="4" id="KW-1185">Reference proteome</keyword>